<protein>
    <submittedName>
        <fullName evidence="1">Uncharacterized protein</fullName>
    </submittedName>
</protein>
<name>A0ABR0MEC1_GOSAR</name>
<proteinExistence type="predicted"/>
<gene>
    <name evidence="1" type="ORF">PVK06_047677</name>
</gene>
<dbReference type="Proteomes" id="UP001358586">
    <property type="component" value="Chromosome 13"/>
</dbReference>
<sequence length="107" mass="12198">MAYVCIGYSEVISSIVEKHGRQIFCLHPDDIHTKVVNEFYAYLTSPDNAFIYVRGVSMMFDEDSINAQYGLSDDPDEHTQFVKTMTTEGLHQVLIDLCVEGTKWKIS</sequence>
<evidence type="ECO:0000313" key="2">
    <source>
        <dbReference type="Proteomes" id="UP001358586"/>
    </source>
</evidence>
<evidence type="ECO:0000313" key="1">
    <source>
        <dbReference type="EMBL" id="KAK5771473.1"/>
    </source>
</evidence>
<keyword evidence="2" id="KW-1185">Reference proteome</keyword>
<organism evidence="1 2">
    <name type="scientific">Gossypium arboreum</name>
    <name type="common">Tree cotton</name>
    <name type="synonym">Gossypium nanking</name>
    <dbReference type="NCBI Taxonomy" id="29729"/>
    <lineage>
        <taxon>Eukaryota</taxon>
        <taxon>Viridiplantae</taxon>
        <taxon>Streptophyta</taxon>
        <taxon>Embryophyta</taxon>
        <taxon>Tracheophyta</taxon>
        <taxon>Spermatophyta</taxon>
        <taxon>Magnoliopsida</taxon>
        <taxon>eudicotyledons</taxon>
        <taxon>Gunneridae</taxon>
        <taxon>Pentapetalae</taxon>
        <taxon>rosids</taxon>
        <taxon>malvids</taxon>
        <taxon>Malvales</taxon>
        <taxon>Malvaceae</taxon>
        <taxon>Malvoideae</taxon>
        <taxon>Gossypium</taxon>
    </lineage>
</organism>
<reference evidence="1 2" key="1">
    <citation type="submission" date="2023-03" db="EMBL/GenBank/DDBJ databases">
        <title>WGS of Gossypium arboreum.</title>
        <authorList>
            <person name="Yu D."/>
        </authorList>
    </citation>
    <scope>NUCLEOTIDE SEQUENCE [LARGE SCALE GENOMIC DNA]</scope>
    <source>
        <tissue evidence="1">Leaf</tissue>
    </source>
</reference>
<comment type="caution">
    <text evidence="1">The sequence shown here is derived from an EMBL/GenBank/DDBJ whole genome shotgun (WGS) entry which is preliminary data.</text>
</comment>
<dbReference type="EMBL" id="JARKNE010000013">
    <property type="protein sequence ID" value="KAK5771473.1"/>
    <property type="molecule type" value="Genomic_DNA"/>
</dbReference>
<accession>A0ABR0MEC1</accession>